<dbReference type="Gene3D" id="2.40.70.10">
    <property type="entry name" value="Acid Proteases"/>
    <property type="match status" value="2"/>
</dbReference>
<dbReference type="PROSITE" id="PS00141">
    <property type="entry name" value="ASP_PROTEASE"/>
    <property type="match status" value="1"/>
</dbReference>
<dbReference type="InterPro" id="IPR001969">
    <property type="entry name" value="Aspartic_peptidase_AS"/>
</dbReference>
<organism evidence="10 11">
    <name type="scientific">Lentinus brumalis</name>
    <dbReference type="NCBI Taxonomy" id="2498619"/>
    <lineage>
        <taxon>Eukaryota</taxon>
        <taxon>Fungi</taxon>
        <taxon>Dikarya</taxon>
        <taxon>Basidiomycota</taxon>
        <taxon>Agaricomycotina</taxon>
        <taxon>Agaricomycetes</taxon>
        <taxon>Polyporales</taxon>
        <taxon>Polyporaceae</taxon>
        <taxon>Lentinus</taxon>
    </lineage>
</organism>
<keyword evidence="3 6" id="KW-0064">Aspartyl protease</keyword>
<evidence type="ECO:0000256" key="3">
    <source>
        <dbReference type="ARBA" id="ARBA00022750"/>
    </source>
</evidence>
<feature type="active site" evidence="5">
    <location>
        <position position="104"/>
    </location>
</feature>
<dbReference type="STRING" id="139420.A0A371DQW9"/>
<feature type="active site" evidence="5">
    <location>
        <position position="303"/>
    </location>
</feature>
<evidence type="ECO:0000313" key="11">
    <source>
        <dbReference type="Proteomes" id="UP000256964"/>
    </source>
</evidence>
<gene>
    <name evidence="10" type="ORF">OH76DRAFT_851461</name>
</gene>
<feature type="domain" description="Peptidase A1" evidence="9">
    <location>
        <begin position="86"/>
        <end position="402"/>
    </location>
</feature>
<keyword evidence="4 6" id="KW-0378">Hydrolase</keyword>
<dbReference type="InterPro" id="IPR021109">
    <property type="entry name" value="Peptidase_aspartic_dom_sf"/>
</dbReference>
<evidence type="ECO:0000256" key="1">
    <source>
        <dbReference type="ARBA" id="ARBA00007447"/>
    </source>
</evidence>
<feature type="compositionally biased region" description="Polar residues" evidence="7">
    <location>
        <begin position="471"/>
        <end position="489"/>
    </location>
</feature>
<dbReference type="PANTHER" id="PTHR47966">
    <property type="entry name" value="BETA-SITE APP-CLEAVING ENZYME, ISOFORM A-RELATED"/>
    <property type="match status" value="1"/>
</dbReference>
<evidence type="ECO:0000256" key="5">
    <source>
        <dbReference type="PIRSR" id="PIRSR601461-1"/>
    </source>
</evidence>
<dbReference type="PANTHER" id="PTHR47966:SF6">
    <property type="entry name" value="PEPTIDASE A1 DOMAIN-CONTAINING PROTEIN"/>
    <property type="match status" value="1"/>
</dbReference>
<dbReference type="SUPFAM" id="SSF50630">
    <property type="entry name" value="Acid proteases"/>
    <property type="match status" value="1"/>
</dbReference>
<sequence length="521" mass="53170">MVPYTLLPLLALAAATLASPTSAPPPPLHVPLTRRSANRAASIDRFASHAEHLRNKYGYKNTTLALGKRAQTVGVGIIDQNGDSSYIGEVTIGTPPQPFKVVLDTGSSDLWVAATECLSCGQTPPFDPTKSSTIQQITGISGQGQTIRIQYGSGQVAGILAADTVSMAGFTVNPQRFVVVEQMSDGLLDGDVSGIMGLAFEALASTQATPFWQALVNGNQFNSPDISFWLARHLDDVNAAVEEDGGVMTLGGTNSSLFTGDIEFNSLVNDGTPTFWMLEMTGVTVGGKSVSVPTGASALSAIDTGTTLIGGPSDAVQAIYNQIDGAQPLGGQMQGFYAFPCSTKVAISMAFGGKLWPISDADMNLGSNVGTGGGNPVWVVGDTFLKNVYSVFRANPPSVGFAQLSDAAGGSPALAPSAPSSAVIPSTIRPSSVLSSESFVPTLLSSIGHPGNPTVVPSATFGPQGDPLPSISGTSSSGDPLNPTATGSSNAATPLSVNAQGFTGVALALLASVLSGMVLFA</sequence>
<dbReference type="Pfam" id="PF00026">
    <property type="entry name" value="Asp"/>
    <property type="match status" value="1"/>
</dbReference>
<name>A0A371DQW9_9APHY</name>
<evidence type="ECO:0000256" key="4">
    <source>
        <dbReference type="ARBA" id="ARBA00022801"/>
    </source>
</evidence>
<dbReference type="InterPro" id="IPR034164">
    <property type="entry name" value="Pepsin-like_dom"/>
</dbReference>
<evidence type="ECO:0000256" key="7">
    <source>
        <dbReference type="SAM" id="MobiDB-lite"/>
    </source>
</evidence>
<feature type="signal peptide" evidence="8">
    <location>
        <begin position="1"/>
        <end position="18"/>
    </location>
</feature>
<keyword evidence="2 6" id="KW-0645">Protease</keyword>
<feature type="chain" id="PRO_5017019527" evidence="8">
    <location>
        <begin position="19"/>
        <end position="521"/>
    </location>
</feature>
<dbReference type="GO" id="GO:0004190">
    <property type="term" value="F:aspartic-type endopeptidase activity"/>
    <property type="evidence" value="ECO:0007669"/>
    <property type="project" value="UniProtKB-KW"/>
</dbReference>
<dbReference type="OrthoDB" id="771136at2759"/>
<dbReference type="EMBL" id="KZ857383">
    <property type="protein sequence ID" value="RDX54940.1"/>
    <property type="molecule type" value="Genomic_DNA"/>
</dbReference>
<dbReference type="InterPro" id="IPR001461">
    <property type="entry name" value="Aspartic_peptidase_A1"/>
</dbReference>
<evidence type="ECO:0000256" key="8">
    <source>
        <dbReference type="SAM" id="SignalP"/>
    </source>
</evidence>
<dbReference type="InterPro" id="IPR033121">
    <property type="entry name" value="PEPTIDASE_A1"/>
</dbReference>
<evidence type="ECO:0000313" key="10">
    <source>
        <dbReference type="EMBL" id="RDX54940.1"/>
    </source>
</evidence>
<keyword evidence="8" id="KW-0732">Signal</keyword>
<dbReference type="CDD" id="cd05471">
    <property type="entry name" value="pepsin_like"/>
    <property type="match status" value="1"/>
</dbReference>
<feature type="region of interest" description="Disordered" evidence="7">
    <location>
        <begin position="455"/>
        <end position="489"/>
    </location>
</feature>
<evidence type="ECO:0000256" key="2">
    <source>
        <dbReference type="ARBA" id="ARBA00022670"/>
    </source>
</evidence>
<dbReference type="PROSITE" id="PS51767">
    <property type="entry name" value="PEPTIDASE_A1"/>
    <property type="match status" value="1"/>
</dbReference>
<reference evidence="10 11" key="1">
    <citation type="journal article" date="2018" name="Biotechnol. Biofuels">
        <title>Integrative visual omics of the white-rot fungus Polyporus brumalis exposes the biotechnological potential of its oxidative enzymes for delignifying raw plant biomass.</title>
        <authorList>
            <person name="Miyauchi S."/>
            <person name="Rancon A."/>
            <person name="Drula E."/>
            <person name="Hage H."/>
            <person name="Chaduli D."/>
            <person name="Favel A."/>
            <person name="Grisel S."/>
            <person name="Henrissat B."/>
            <person name="Herpoel-Gimbert I."/>
            <person name="Ruiz-Duenas F.J."/>
            <person name="Chevret D."/>
            <person name="Hainaut M."/>
            <person name="Lin J."/>
            <person name="Wang M."/>
            <person name="Pangilinan J."/>
            <person name="Lipzen A."/>
            <person name="Lesage-Meessen L."/>
            <person name="Navarro D."/>
            <person name="Riley R."/>
            <person name="Grigoriev I.V."/>
            <person name="Zhou S."/>
            <person name="Raouche S."/>
            <person name="Rosso M.N."/>
        </authorList>
    </citation>
    <scope>NUCLEOTIDE SEQUENCE [LARGE SCALE GENOMIC DNA]</scope>
    <source>
        <strain evidence="10 11">BRFM 1820</strain>
    </source>
</reference>
<dbReference type="PRINTS" id="PR00792">
    <property type="entry name" value="PEPSIN"/>
</dbReference>
<accession>A0A371DQW9</accession>
<proteinExistence type="inferred from homology"/>
<keyword evidence="11" id="KW-1185">Reference proteome</keyword>
<comment type="similarity">
    <text evidence="1 6">Belongs to the peptidase A1 family.</text>
</comment>
<dbReference type="Proteomes" id="UP000256964">
    <property type="component" value="Unassembled WGS sequence"/>
</dbReference>
<dbReference type="FunFam" id="2.40.70.10:FF:000115">
    <property type="entry name" value="Lysosomal aspartic protease"/>
    <property type="match status" value="1"/>
</dbReference>
<evidence type="ECO:0000256" key="6">
    <source>
        <dbReference type="RuleBase" id="RU000454"/>
    </source>
</evidence>
<dbReference type="AlphaFoldDB" id="A0A371DQW9"/>
<dbReference type="GO" id="GO:0006508">
    <property type="term" value="P:proteolysis"/>
    <property type="evidence" value="ECO:0007669"/>
    <property type="project" value="UniProtKB-KW"/>
</dbReference>
<protein>
    <submittedName>
        <fullName evidence="10">Acid protease</fullName>
    </submittedName>
</protein>
<evidence type="ECO:0000259" key="9">
    <source>
        <dbReference type="PROSITE" id="PS51767"/>
    </source>
</evidence>